<evidence type="ECO:0000313" key="3">
    <source>
        <dbReference type="EMBL" id="SJZ47679.1"/>
    </source>
</evidence>
<evidence type="ECO:0000259" key="1">
    <source>
        <dbReference type="Pfam" id="PF08279"/>
    </source>
</evidence>
<dbReference type="SUPFAM" id="SSF46785">
    <property type="entry name" value="Winged helix' DNA-binding domain"/>
    <property type="match status" value="1"/>
</dbReference>
<dbReference type="Gene3D" id="1.10.10.10">
    <property type="entry name" value="Winged helix-like DNA-binding domain superfamily/Winged helix DNA-binding domain"/>
    <property type="match status" value="1"/>
</dbReference>
<evidence type="ECO:0000259" key="2">
    <source>
        <dbReference type="Pfam" id="PF13280"/>
    </source>
</evidence>
<dbReference type="OrthoDB" id="9815009at2"/>
<dbReference type="InterPro" id="IPR013196">
    <property type="entry name" value="HTH_11"/>
</dbReference>
<dbReference type="Pfam" id="PF13280">
    <property type="entry name" value="WYL"/>
    <property type="match status" value="1"/>
</dbReference>
<dbReference type="Proteomes" id="UP000190888">
    <property type="component" value="Unassembled WGS sequence"/>
</dbReference>
<sequence length="229" mass="26305">MNRIDRLFSMLTLLQAKKYVPAEKIADRFNISVRTVYRDIKALCESGIPVSFEQQKGYFIVQGYFLPPVAFTTEEANALLLTEALVAGFADRSIKTHYSSALHKVKAVLRTGQKDNMEALSGNIRLQVPDRIYNNADHLATLQHAIAARQIVHITYTNNSEEASKRNVEPIGLIFYAFSWHLIGWCHMRHQYRDFKVQRITTVTETGQPFRIKEHMPLGDYMKQLPVSY</sequence>
<name>A0A1T4KZ20_9BACT</name>
<protein>
    <submittedName>
        <fullName evidence="3">HTH domain-containing protein</fullName>
    </submittedName>
</protein>
<gene>
    <name evidence="3" type="ORF">SAMN04488132_102205</name>
</gene>
<reference evidence="3 4" key="1">
    <citation type="submission" date="2017-02" db="EMBL/GenBank/DDBJ databases">
        <authorList>
            <person name="Peterson S.W."/>
        </authorList>
    </citation>
    <scope>NUCLEOTIDE SEQUENCE [LARGE SCALE GENOMIC DNA]</scope>
    <source>
        <strain evidence="3 4">DSM 22335</strain>
    </source>
</reference>
<dbReference type="Pfam" id="PF08279">
    <property type="entry name" value="HTH_11"/>
    <property type="match status" value="1"/>
</dbReference>
<dbReference type="InterPro" id="IPR036390">
    <property type="entry name" value="WH_DNA-bd_sf"/>
</dbReference>
<feature type="domain" description="WYL" evidence="2">
    <location>
        <begin position="137"/>
        <end position="204"/>
    </location>
</feature>
<dbReference type="RefSeq" id="WP_078830170.1">
    <property type="nucleotide sequence ID" value="NZ_FUWH01000002.1"/>
</dbReference>
<feature type="domain" description="Helix-turn-helix type 11" evidence="1">
    <location>
        <begin position="6"/>
        <end position="58"/>
    </location>
</feature>
<dbReference type="InterPro" id="IPR051534">
    <property type="entry name" value="CBASS_pafABC_assoc_protein"/>
</dbReference>
<evidence type="ECO:0000313" key="4">
    <source>
        <dbReference type="Proteomes" id="UP000190888"/>
    </source>
</evidence>
<dbReference type="STRING" id="413434.SAMN04488132_102205"/>
<dbReference type="PANTHER" id="PTHR34580">
    <property type="match status" value="1"/>
</dbReference>
<keyword evidence="4" id="KW-1185">Reference proteome</keyword>
<organism evidence="3 4">
    <name type="scientific">Sediminibacterium ginsengisoli</name>
    <dbReference type="NCBI Taxonomy" id="413434"/>
    <lineage>
        <taxon>Bacteria</taxon>
        <taxon>Pseudomonadati</taxon>
        <taxon>Bacteroidota</taxon>
        <taxon>Chitinophagia</taxon>
        <taxon>Chitinophagales</taxon>
        <taxon>Chitinophagaceae</taxon>
        <taxon>Sediminibacterium</taxon>
    </lineage>
</organism>
<proteinExistence type="predicted"/>
<dbReference type="AlphaFoldDB" id="A0A1T4KZ20"/>
<dbReference type="InterPro" id="IPR026881">
    <property type="entry name" value="WYL_dom"/>
</dbReference>
<dbReference type="EMBL" id="FUWH01000002">
    <property type="protein sequence ID" value="SJZ47679.1"/>
    <property type="molecule type" value="Genomic_DNA"/>
</dbReference>
<dbReference type="PANTHER" id="PTHR34580:SF3">
    <property type="entry name" value="PROTEIN PAFB"/>
    <property type="match status" value="1"/>
</dbReference>
<dbReference type="InterPro" id="IPR036388">
    <property type="entry name" value="WH-like_DNA-bd_sf"/>
</dbReference>
<accession>A0A1T4KZ20</accession>
<dbReference type="PROSITE" id="PS52050">
    <property type="entry name" value="WYL"/>
    <property type="match status" value="1"/>
</dbReference>